<name>A0A484KNM8_9ASTE</name>
<proteinExistence type="predicted"/>
<dbReference type="Proteomes" id="UP000595140">
    <property type="component" value="Unassembled WGS sequence"/>
</dbReference>
<feature type="region of interest" description="Disordered" evidence="1">
    <location>
        <begin position="21"/>
        <end position="45"/>
    </location>
</feature>
<evidence type="ECO:0000256" key="1">
    <source>
        <dbReference type="SAM" id="MobiDB-lite"/>
    </source>
</evidence>
<dbReference type="OrthoDB" id="1902316at2759"/>
<evidence type="ECO:0000313" key="2">
    <source>
        <dbReference type="EMBL" id="VFQ67581.1"/>
    </source>
</evidence>
<dbReference type="EMBL" id="OOIL02000624">
    <property type="protein sequence ID" value="VFQ67581.1"/>
    <property type="molecule type" value="Genomic_DNA"/>
</dbReference>
<dbReference type="InterPro" id="IPR039326">
    <property type="entry name" value="Patronus"/>
</dbReference>
<dbReference type="PANTHER" id="PTHR35125:SF2">
    <property type="entry name" value="PROTEIN PATRONUS 2-LIKE"/>
    <property type="match status" value="1"/>
</dbReference>
<reference evidence="2 3" key="1">
    <citation type="submission" date="2018-04" db="EMBL/GenBank/DDBJ databases">
        <authorList>
            <person name="Vogel A."/>
        </authorList>
    </citation>
    <scope>NUCLEOTIDE SEQUENCE [LARGE SCALE GENOMIC DNA]</scope>
</reference>
<keyword evidence="3" id="KW-1185">Reference proteome</keyword>
<dbReference type="GO" id="GO:0007346">
    <property type="term" value="P:regulation of mitotic cell cycle"/>
    <property type="evidence" value="ECO:0007669"/>
    <property type="project" value="InterPro"/>
</dbReference>
<dbReference type="PANTHER" id="PTHR35125">
    <property type="entry name" value="NEURON NAVIGATOR 1-LIKE-RELATED"/>
    <property type="match status" value="1"/>
</dbReference>
<accession>A0A484KNM8</accession>
<gene>
    <name evidence="2" type="ORF">CCAM_LOCUS9357</name>
</gene>
<protein>
    <submittedName>
        <fullName evidence="2">Uncharacterized protein</fullName>
    </submittedName>
</protein>
<sequence length="240" mass="26252">MATRASQLVRDQNVAKLHCSGASAGMKNDSDNVSMGQKKGGKHGARRALNDISNSTKPCALLQASKKANPSTVLVEKNAGVSKTKKRVGGRRALGDLTNSSKQYAQQVPPKKGYNEEEELFCVGEEGFMHNHDKCIKEQMMAMDMGCFLKEAGLANDSSNQFVITPHAYPPSLRRSKLKSAVKDLEMEELPELPIPLNYSPVLQRSPMSPKAQCVNWKDESFPAFSLIETPMLPNTVDAS</sequence>
<dbReference type="AlphaFoldDB" id="A0A484KNM8"/>
<evidence type="ECO:0000313" key="3">
    <source>
        <dbReference type="Proteomes" id="UP000595140"/>
    </source>
</evidence>
<organism evidence="2 3">
    <name type="scientific">Cuscuta campestris</name>
    <dbReference type="NCBI Taxonomy" id="132261"/>
    <lineage>
        <taxon>Eukaryota</taxon>
        <taxon>Viridiplantae</taxon>
        <taxon>Streptophyta</taxon>
        <taxon>Embryophyta</taxon>
        <taxon>Tracheophyta</taxon>
        <taxon>Spermatophyta</taxon>
        <taxon>Magnoliopsida</taxon>
        <taxon>eudicotyledons</taxon>
        <taxon>Gunneridae</taxon>
        <taxon>Pentapetalae</taxon>
        <taxon>asterids</taxon>
        <taxon>lamiids</taxon>
        <taxon>Solanales</taxon>
        <taxon>Convolvulaceae</taxon>
        <taxon>Cuscuteae</taxon>
        <taxon>Cuscuta</taxon>
        <taxon>Cuscuta subgen. Grammica</taxon>
        <taxon>Cuscuta sect. Cleistogrammica</taxon>
    </lineage>
</organism>